<evidence type="ECO:0000313" key="2">
    <source>
        <dbReference type="EMBL" id="MCT7969922.1"/>
    </source>
</evidence>
<dbReference type="RefSeq" id="WP_368009362.1">
    <property type="nucleotide sequence ID" value="NZ_JAMXFF010000064.1"/>
</dbReference>
<name>A0ABT2N2R2_9CYAN</name>
<feature type="transmembrane region" description="Helical" evidence="1">
    <location>
        <begin position="30"/>
        <end position="52"/>
    </location>
</feature>
<organism evidence="2 3">
    <name type="scientific">Laspinema palackyanum D2a</name>
    <dbReference type="NCBI Taxonomy" id="2953684"/>
    <lineage>
        <taxon>Bacteria</taxon>
        <taxon>Bacillati</taxon>
        <taxon>Cyanobacteriota</taxon>
        <taxon>Cyanophyceae</taxon>
        <taxon>Oscillatoriophycideae</taxon>
        <taxon>Oscillatoriales</taxon>
        <taxon>Laspinemataceae</taxon>
        <taxon>Laspinema</taxon>
        <taxon>Laspinema palackyanum</taxon>
    </lineage>
</organism>
<dbReference type="EMBL" id="JAMXFF010000064">
    <property type="protein sequence ID" value="MCT7969922.1"/>
    <property type="molecule type" value="Genomic_DNA"/>
</dbReference>
<dbReference type="Proteomes" id="UP001525890">
    <property type="component" value="Unassembled WGS sequence"/>
</dbReference>
<keyword evidence="3" id="KW-1185">Reference proteome</keyword>
<keyword evidence="1" id="KW-0812">Transmembrane</keyword>
<dbReference type="InterPro" id="IPR012902">
    <property type="entry name" value="N_methyl_site"/>
</dbReference>
<keyword evidence="1" id="KW-0472">Membrane</keyword>
<protein>
    <submittedName>
        <fullName evidence="2">Prepilin-type N-terminal cleavage/methylation domain-containing protein</fullName>
    </submittedName>
</protein>
<reference evidence="2 3" key="1">
    <citation type="journal article" date="2022" name="Front. Microbiol.">
        <title>High genomic differentiation and limited gene flow indicate recent cryptic speciation within the genus Laspinema (cyanobacteria).</title>
        <authorList>
            <person name="Stanojkovic A."/>
            <person name="Skoupy S."/>
            <person name="Skaloud P."/>
            <person name="Dvorak P."/>
        </authorList>
    </citation>
    <scope>NUCLEOTIDE SEQUENCE [LARGE SCALE GENOMIC DNA]</scope>
    <source>
        <strain evidence="2 3">D2a</strain>
    </source>
</reference>
<gene>
    <name evidence="2" type="ORF">NG799_26770</name>
</gene>
<dbReference type="NCBIfam" id="TIGR02532">
    <property type="entry name" value="IV_pilin_GFxxxE"/>
    <property type="match status" value="1"/>
</dbReference>
<keyword evidence="1" id="KW-1133">Transmembrane helix</keyword>
<dbReference type="Pfam" id="PF07963">
    <property type="entry name" value="N_methyl"/>
    <property type="match status" value="1"/>
</dbReference>
<evidence type="ECO:0000313" key="3">
    <source>
        <dbReference type="Proteomes" id="UP001525890"/>
    </source>
</evidence>
<evidence type="ECO:0000256" key="1">
    <source>
        <dbReference type="SAM" id="Phobius"/>
    </source>
</evidence>
<comment type="caution">
    <text evidence="2">The sequence shown here is derived from an EMBL/GenBank/DDBJ whole genome shotgun (WGS) entry which is preliminary data.</text>
</comment>
<accession>A0ABT2N2R2</accession>
<proteinExistence type="predicted"/>
<sequence>MAKKLFQLLLNRWRLSHPKHSQDGFTLLELLASMMIVTVIITTILALVVDLLKTDQQETAQSETQQEMQRAIDYISSELREAIYIYDNRCFLGNSPPPNSPDPKCRGIFNYLTIPANSVPVLAFWKLEPLPANCKAPSENPDDPCNDLRIGGRTYSLVVYYLSTHNPNNTWTGKARIARYQLDKFQSNTDAPALFTGYIDPKPEKFIDWPYQTGTHTVSHAALDVLVDFVDVNNEQPKFEAQCPNNNYELTPSPQLAQSKLGPKNLGFYACIRKAEDRKAQDALIFIRGNANGKLGVTSDAYLPALQAQVMRRSVFGLSGNNESVTPDP</sequence>